<keyword evidence="1" id="KW-0812">Transmembrane</keyword>
<keyword evidence="3" id="KW-1185">Reference proteome</keyword>
<evidence type="ECO:0000313" key="2">
    <source>
        <dbReference type="EMBL" id="KAJ8974792.1"/>
    </source>
</evidence>
<evidence type="ECO:0008006" key="4">
    <source>
        <dbReference type="Google" id="ProtNLM"/>
    </source>
</evidence>
<reference evidence="2" key="1">
    <citation type="journal article" date="2023" name="Insect Mol. Biol.">
        <title>Genome sequencing provides insights into the evolution of gene families encoding plant cell wall-degrading enzymes in longhorned beetles.</title>
        <authorList>
            <person name="Shin N.R."/>
            <person name="Okamura Y."/>
            <person name="Kirsch R."/>
            <person name="Pauchet Y."/>
        </authorList>
    </citation>
    <scope>NUCLEOTIDE SEQUENCE</scope>
    <source>
        <strain evidence="2">MMC_N1</strain>
    </source>
</reference>
<sequence>MAFDPPAISNTNRVVQGGCFRPLQFKMSTASATADLTTPSGVLSPISIFYTLLVPVFILWYAYWKISRKHMVELAEKIPGPTTLPIIGNALEFVGSSPVAHCEDGIFKHLSTLQHFKNTWISHKIGIIEMISLDPLAEFEHKS</sequence>
<keyword evidence="1" id="KW-0472">Membrane</keyword>
<evidence type="ECO:0000313" key="3">
    <source>
        <dbReference type="Proteomes" id="UP001162164"/>
    </source>
</evidence>
<evidence type="ECO:0000256" key="1">
    <source>
        <dbReference type="SAM" id="Phobius"/>
    </source>
</evidence>
<name>A0ABQ9JAR8_9CUCU</name>
<protein>
    <recommendedName>
        <fullName evidence="4">Cytochrome P450</fullName>
    </recommendedName>
</protein>
<gene>
    <name evidence="2" type="ORF">NQ317_017442</name>
</gene>
<dbReference type="EMBL" id="JAPWTJ010000931">
    <property type="protein sequence ID" value="KAJ8974792.1"/>
    <property type="molecule type" value="Genomic_DNA"/>
</dbReference>
<accession>A0ABQ9JAR8</accession>
<proteinExistence type="predicted"/>
<feature type="transmembrane region" description="Helical" evidence="1">
    <location>
        <begin position="42"/>
        <end position="64"/>
    </location>
</feature>
<keyword evidence="1" id="KW-1133">Transmembrane helix</keyword>
<comment type="caution">
    <text evidence="2">The sequence shown here is derived from an EMBL/GenBank/DDBJ whole genome shotgun (WGS) entry which is preliminary data.</text>
</comment>
<organism evidence="2 3">
    <name type="scientific">Molorchus minor</name>
    <dbReference type="NCBI Taxonomy" id="1323400"/>
    <lineage>
        <taxon>Eukaryota</taxon>
        <taxon>Metazoa</taxon>
        <taxon>Ecdysozoa</taxon>
        <taxon>Arthropoda</taxon>
        <taxon>Hexapoda</taxon>
        <taxon>Insecta</taxon>
        <taxon>Pterygota</taxon>
        <taxon>Neoptera</taxon>
        <taxon>Endopterygota</taxon>
        <taxon>Coleoptera</taxon>
        <taxon>Polyphaga</taxon>
        <taxon>Cucujiformia</taxon>
        <taxon>Chrysomeloidea</taxon>
        <taxon>Cerambycidae</taxon>
        <taxon>Lamiinae</taxon>
        <taxon>Monochamini</taxon>
        <taxon>Molorchus</taxon>
    </lineage>
</organism>
<dbReference type="Proteomes" id="UP001162164">
    <property type="component" value="Unassembled WGS sequence"/>
</dbReference>